<dbReference type="PROSITE" id="PS01108">
    <property type="entry name" value="RIBOSOMAL_L24"/>
    <property type="match status" value="1"/>
</dbReference>
<proteinExistence type="inferred from homology"/>
<dbReference type="Pfam" id="PF00467">
    <property type="entry name" value="KOW"/>
    <property type="match status" value="1"/>
</dbReference>
<dbReference type="HAMAP" id="MF_01326_B">
    <property type="entry name" value="Ribosomal_uL24_B"/>
    <property type="match status" value="1"/>
</dbReference>
<evidence type="ECO:0000313" key="9">
    <source>
        <dbReference type="Proteomes" id="UP001442494"/>
    </source>
</evidence>
<dbReference type="InterPro" id="IPR005824">
    <property type="entry name" value="KOW"/>
</dbReference>
<evidence type="ECO:0000313" key="8">
    <source>
        <dbReference type="EMBL" id="MEP0863005.1"/>
    </source>
</evidence>
<comment type="subunit">
    <text evidence="5">Part of the 50S ribosomal subunit.</text>
</comment>
<protein>
    <recommendedName>
        <fullName evidence="4 5">Large ribosomal subunit protein uL24</fullName>
    </recommendedName>
</protein>
<keyword evidence="2 5" id="KW-0689">Ribosomal protein</keyword>
<dbReference type="GO" id="GO:0005840">
    <property type="term" value="C:ribosome"/>
    <property type="evidence" value="ECO:0007669"/>
    <property type="project" value="UniProtKB-KW"/>
</dbReference>
<keyword evidence="5" id="KW-0699">rRNA-binding</keyword>
<comment type="function">
    <text evidence="5">One of two assembly initiator proteins, it binds directly to the 5'-end of the 23S rRNA, where it nucleates assembly of the 50S subunit.</text>
</comment>
<dbReference type="NCBIfam" id="TIGR01079">
    <property type="entry name" value="rplX_bact"/>
    <property type="match status" value="1"/>
</dbReference>
<accession>A0ABV0JHT7</accession>
<name>A0ABV0JHT7_9CYAN</name>
<dbReference type="InterPro" id="IPR014722">
    <property type="entry name" value="Rib_uL2_dom2"/>
</dbReference>
<dbReference type="SUPFAM" id="SSF50104">
    <property type="entry name" value="Translation proteins SH3-like domain"/>
    <property type="match status" value="1"/>
</dbReference>
<dbReference type="Pfam" id="PF17136">
    <property type="entry name" value="ribosomal_L24"/>
    <property type="match status" value="1"/>
</dbReference>
<keyword evidence="5" id="KW-0694">RNA-binding</keyword>
<feature type="domain" description="KOW" evidence="7">
    <location>
        <begin position="20"/>
        <end position="47"/>
    </location>
</feature>
<keyword evidence="9" id="KW-1185">Reference proteome</keyword>
<evidence type="ECO:0000259" key="7">
    <source>
        <dbReference type="SMART" id="SM00739"/>
    </source>
</evidence>
<evidence type="ECO:0000256" key="6">
    <source>
        <dbReference type="RuleBase" id="RU003477"/>
    </source>
</evidence>
<comment type="caution">
    <text evidence="8">The sequence shown here is derived from an EMBL/GenBank/DDBJ whole genome shotgun (WGS) entry which is preliminary data.</text>
</comment>
<dbReference type="CDD" id="cd06089">
    <property type="entry name" value="KOW_RPL26"/>
    <property type="match status" value="1"/>
</dbReference>
<dbReference type="InterPro" id="IPR008991">
    <property type="entry name" value="Translation_prot_SH3-like_sf"/>
</dbReference>
<dbReference type="PANTHER" id="PTHR12903">
    <property type="entry name" value="MITOCHONDRIAL RIBOSOMAL PROTEIN L24"/>
    <property type="match status" value="1"/>
</dbReference>
<comment type="similarity">
    <text evidence="1 5 6">Belongs to the universal ribosomal protein uL24 family.</text>
</comment>
<dbReference type="SMART" id="SM00739">
    <property type="entry name" value="KOW"/>
    <property type="match status" value="1"/>
</dbReference>
<dbReference type="InterPro" id="IPR041988">
    <property type="entry name" value="Ribosomal_uL24_KOW"/>
</dbReference>
<sequence>MATKQFKRNGSQPKVRYKMHVKKGDTVQVIAGRDKGKVGEILKAIPEESRVIVKGVNIKTKHVKPQQEGESGQIVTIEAPIHSSNVMLYSTSQKIASRICYTFNEEGRKVRMLKKTGEIID</sequence>
<comment type="function">
    <text evidence="5">One of the proteins that surrounds the polypeptide exit tunnel on the outside of the subunit.</text>
</comment>
<dbReference type="Gene3D" id="2.30.30.30">
    <property type="match status" value="1"/>
</dbReference>
<dbReference type="Proteomes" id="UP001442494">
    <property type="component" value="Unassembled WGS sequence"/>
</dbReference>
<dbReference type="InterPro" id="IPR057264">
    <property type="entry name" value="Ribosomal_uL24_C"/>
</dbReference>
<evidence type="ECO:0000256" key="1">
    <source>
        <dbReference type="ARBA" id="ARBA00010618"/>
    </source>
</evidence>
<evidence type="ECO:0000256" key="2">
    <source>
        <dbReference type="ARBA" id="ARBA00022980"/>
    </source>
</evidence>
<evidence type="ECO:0000256" key="3">
    <source>
        <dbReference type="ARBA" id="ARBA00023274"/>
    </source>
</evidence>
<dbReference type="EMBL" id="JAMPKK010000001">
    <property type="protein sequence ID" value="MEP0863005.1"/>
    <property type="molecule type" value="Genomic_DNA"/>
</dbReference>
<evidence type="ECO:0000256" key="5">
    <source>
        <dbReference type="HAMAP-Rule" id="MF_01326"/>
    </source>
</evidence>
<evidence type="ECO:0000256" key="4">
    <source>
        <dbReference type="ARBA" id="ARBA00035206"/>
    </source>
</evidence>
<reference evidence="8 9" key="1">
    <citation type="submission" date="2022-04" db="EMBL/GenBank/DDBJ databases">
        <title>Positive selection, recombination, and allopatry shape intraspecific diversity of widespread and dominant cyanobacteria.</title>
        <authorList>
            <person name="Wei J."/>
            <person name="Shu W."/>
            <person name="Hu C."/>
        </authorList>
    </citation>
    <scope>NUCLEOTIDE SEQUENCE [LARGE SCALE GENOMIC DNA]</scope>
    <source>
        <strain evidence="8 9">GB2-A5</strain>
    </source>
</reference>
<organism evidence="8 9">
    <name type="scientific">Funiculus sociatus GB2-A5</name>
    <dbReference type="NCBI Taxonomy" id="2933946"/>
    <lineage>
        <taxon>Bacteria</taxon>
        <taxon>Bacillati</taxon>
        <taxon>Cyanobacteriota</taxon>
        <taxon>Cyanophyceae</taxon>
        <taxon>Coleofasciculales</taxon>
        <taxon>Coleofasciculaceae</taxon>
        <taxon>Funiculus</taxon>
    </lineage>
</organism>
<dbReference type="InterPro" id="IPR003256">
    <property type="entry name" value="Ribosomal_uL24"/>
</dbReference>
<dbReference type="RefSeq" id="WP_242017833.1">
    <property type="nucleotide sequence ID" value="NZ_JAMPKK010000001.1"/>
</dbReference>
<keyword evidence="3 5" id="KW-0687">Ribonucleoprotein</keyword>
<gene>
    <name evidence="5 8" type="primary">rplX</name>
    <name evidence="5" type="synonym">rpl24</name>
    <name evidence="8" type="ORF">NDI37_00780</name>
</gene>
<dbReference type="InterPro" id="IPR005825">
    <property type="entry name" value="Ribosomal_uL24_CS"/>
</dbReference>